<protein>
    <recommendedName>
        <fullName evidence="1">Orc1-like AAA ATPase domain-containing protein</fullName>
    </recommendedName>
</protein>
<evidence type="ECO:0000259" key="1">
    <source>
        <dbReference type="Pfam" id="PF13191"/>
    </source>
</evidence>
<dbReference type="EMBL" id="CAJVCE010000027">
    <property type="protein sequence ID" value="CAG7655879.1"/>
    <property type="molecule type" value="Genomic_DNA"/>
</dbReference>
<evidence type="ECO:0000313" key="3">
    <source>
        <dbReference type="Proteomes" id="UP000730618"/>
    </source>
</evidence>
<accession>A0ABN7TX45</accession>
<dbReference type="RefSeq" id="WP_218102427.1">
    <property type="nucleotide sequence ID" value="NZ_CAJVCE010000027.1"/>
</dbReference>
<reference evidence="2 3" key="1">
    <citation type="submission" date="2021-06" db="EMBL/GenBank/DDBJ databases">
        <authorList>
            <person name="Criscuolo A."/>
        </authorList>
    </citation>
    <scope>NUCLEOTIDE SEQUENCE [LARGE SCALE GENOMIC DNA]</scope>
    <source>
        <strain evidence="3">CIP 111802</strain>
    </source>
</reference>
<dbReference type="Proteomes" id="UP000730618">
    <property type="component" value="Unassembled WGS sequence"/>
</dbReference>
<sequence length="686" mass="77403">MENLKEAILMERRRLFVGRQAEIAYVDEWLSAAHAATEVVFVSGMGGIGKSALLLKFLDMAQRAKALCLWLDSRICNDSPAGFLEAIHSLIKQTAGTAAPFQAPMTDILETVAGHRTVLCIDNYDSLHLIEGWLREMFLPELPAREVLVVLAGRQQLSSEWQNDLAWRGRLRMMPLEPLSYADVRTYYGNLGLDDSDAIETLIQDTHGHPLAMALAADTVHREEREIKSASWPVSRLVSAQLLREVVSPDFHEILDLLCILPHANQESLNRLLSSPLNVNQLHQLSRLSFIRPAMGGFALHDVAREHLLEDFRNRETARFQSLRRRIVDDACIALRAAKPHEKNGIAATLLSICRDALPQGFFYRKTAPSAFDQFREGDLPHLHRLLVEERPQLALSLESEAKAHELLDNLTQHFPESVRVFRSDQGIPVMFHAGLLLYRDTFTFLQTYIPRVPEACFPSEAQRMSRLRHEEADTYYHFLGGVAGSDAKYIPQQLFELMFTDGFSRIISRGIRFTLTTKSDELMTRLQMLGFQTRPLHLLPPGHPAHGGTVLELDLRTRDFGQWVTSFIHSAIANHPPVEQMNPDDIRAALAVLDDPAALGQTALARRLLLSGHETQRLFMRLLNADPPPPPLSARNQSILRLLRSHPSLSSDAAASRLFVSRATYYRHLSETIDRAIQALEQSRK</sequence>
<feature type="domain" description="Orc1-like AAA ATPase" evidence="1">
    <location>
        <begin position="16"/>
        <end position="108"/>
    </location>
</feature>
<dbReference type="InterPro" id="IPR041664">
    <property type="entry name" value="AAA_16"/>
</dbReference>
<evidence type="ECO:0000313" key="2">
    <source>
        <dbReference type="EMBL" id="CAG7655879.1"/>
    </source>
</evidence>
<dbReference type="Pfam" id="PF13191">
    <property type="entry name" value="AAA_16"/>
    <property type="match status" value="1"/>
</dbReference>
<proteinExistence type="predicted"/>
<organism evidence="2 3">
    <name type="scientific">Paenibacillus allorhizosphaerae</name>
    <dbReference type="NCBI Taxonomy" id="2849866"/>
    <lineage>
        <taxon>Bacteria</taxon>
        <taxon>Bacillati</taxon>
        <taxon>Bacillota</taxon>
        <taxon>Bacilli</taxon>
        <taxon>Bacillales</taxon>
        <taxon>Paenibacillaceae</taxon>
        <taxon>Paenibacillus</taxon>
    </lineage>
</organism>
<keyword evidence="3" id="KW-1185">Reference proteome</keyword>
<gene>
    <name evidence="2" type="ORF">PAECIP111802_06237</name>
</gene>
<comment type="caution">
    <text evidence="2">The sequence shown here is derived from an EMBL/GenBank/DDBJ whole genome shotgun (WGS) entry which is preliminary data.</text>
</comment>
<name>A0ABN7TX45_9BACL</name>